<dbReference type="AlphaFoldDB" id="A0A6M3L712"/>
<reference evidence="2" key="1">
    <citation type="submission" date="2020-03" db="EMBL/GenBank/DDBJ databases">
        <title>The deep terrestrial virosphere.</title>
        <authorList>
            <person name="Holmfeldt K."/>
            <person name="Nilsson E."/>
            <person name="Simone D."/>
            <person name="Lopez-Fernandez M."/>
            <person name="Wu X."/>
            <person name="de Brujin I."/>
            <person name="Lundin D."/>
            <person name="Andersson A."/>
            <person name="Bertilsson S."/>
            <person name="Dopson M."/>
        </authorList>
    </citation>
    <scope>NUCLEOTIDE SEQUENCE</scope>
    <source>
        <strain evidence="2">MM415B02637</strain>
    </source>
</reference>
<dbReference type="EMBL" id="MT142814">
    <property type="protein sequence ID" value="QJA88958.1"/>
    <property type="molecule type" value="Genomic_DNA"/>
</dbReference>
<name>A0A6M3L712_9ZZZZ</name>
<evidence type="ECO:0000313" key="2">
    <source>
        <dbReference type="EMBL" id="QJA88958.1"/>
    </source>
</evidence>
<proteinExistence type="predicted"/>
<protein>
    <submittedName>
        <fullName evidence="2">Uncharacterized protein</fullName>
    </submittedName>
</protein>
<evidence type="ECO:0000256" key="1">
    <source>
        <dbReference type="SAM" id="MobiDB-lite"/>
    </source>
</evidence>
<feature type="compositionally biased region" description="Acidic residues" evidence="1">
    <location>
        <begin position="84"/>
        <end position="95"/>
    </location>
</feature>
<accession>A0A6M3L712</accession>
<sequence>MLAVTNTSRGPAIGAVETGTIHPLIYFKNWVELCDFGEFIIRSSIKGLMDLPKRESTLAIVEEMFDGFGREPKDENDGSSVEDSGQEWEVDPTQA</sequence>
<gene>
    <name evidence="2" type="ORF">MM415B02637_0011</name>
</gene>
<feature type="region of interest" description="Disordered" evidence="1">
    <location>
        <begin position="67"/>
        <end position="95"/>
    </location>
</feature>
<organism evidence="2">
    <name type="scientific">viral metagenome</name>
    <dbReference type="NCBI Taxonomy" id="1070528"/>
    <lineage>
        <taxon>unclassified sequences</taxon>
        <taxon>metagenomes</taxon>
        <taxon>organismal metagenomes</taxon>
    </lineage>
</organism>